<feature type="compositionally biased region" description="Acidic residues" evidence="1">
    <location>
        <begin position="52"/>
        <end position="62"/>
    </location>
</feature>
<dbReference type="PANTHER" id="PTHR16156">
    <property type="entry name" value="AFTIPHILIN A-RELATED"/>
    <property type="match status" value="1"/>
</dbReference>
<protein>
    <submittedName>
        <fullName evidence="4">Uncharacterized protein C14orf79 homolog isoform X2</fullName>
    </submittedName>
</protein>
<evidence type="ECO:0000313" key="3">
    <source>
        <dbReference type="Proteomes" id="UP000694871"/>
    </source>
</evidence>
<feature type="region of interest" description="Disordered" evidence="1">
    <location>
        <begin position="39"/>
        <end position="70"/>
    </location>
</feature>
<accession>A0ABM1KZB9</accession>
<dbReference type="InterPro" id="IPR029205">
    <property type="entry name" value="Clathrin-bd"/>
</dbReference>
<dbReference type="RefSeq" id="XP_015279056.1">
    <property type="nucleotide sequence ID" value="XM_015423570.1"/>
</dbReference>
<evidence type="ECO:0000313" key="4">
    <source>
        <dbReference type="RefSeq" id="XP_015279056.1"/>
    </source>
</evidence>
<keyword evidence="3" id="KW-1185">Reference proteome</keyword>
<dbReference type="Pfam" id="PF15045">
    <property type="entry name" value="Clathrin_bdg"/>
    <property type="match status" value="1"/>
</dbReference>
<sequence length="331" mass="35955">MQEPDLAEMPSSVGVSNWTFLKHLSAEVYALSLPETTEGADGYHLSQNLPSEDGDGGNDEASPDSLPDAFAAEAGSTWGDFEGFSEVTSENQSHIPASLENLNGEQASTKGTDVNDNHCTTSCGHVSFQTAGQNGGEVFPNVLMKASLSSEDVIKLSFPEVPVPQFLENISSLNQMLGTNTEDVGVPEHAKMQPCTDSGSLWKLLTRARNPSGLRCPWNDSHCQENLLAVLGVDAHQKVLPEGNDDVLEKSNIKETEDSDIDKFNISNCKALIQTKLSASPDPKQSHLFTYNLFLKKTPSTGSPQYITVPQKKRIFTTQNLKMKMFSSNVC</sequence>
<evidence type="ECO:0000259" key="2">
    <source>
        <dbReference type="Pfam" id="PF15045"/>
    </source>
</evidence>
<reference evidence="4" key="1">
    <citation type="submission" date="2025-08" db="UniProtKB">
        <authorList>
            <consortium name="RefSeq"/>
        </authorList>
    </citation>
    <scope>IDENTIFICATION</scope>
</reference>
<feature type="domain" description="Aftiphilin clathrin-binding box" evidence="2">
    <location>
        <begin position="198"/>
        <end position="276"/>
    </location>
</feature>
<evidence type="ECO:0000256" key="1">
    <source>
        <dbReference type="SAM" id="MobiDB-lite"/>
    </source>
</evidence>
<name>A0ABM1KZB9_GEKJA</name>
<dbReference type="PANTHER" id="PTHR16156:SF7">
    <property type="entry name" value="CLATHRIN BINDING BOX OF AFTIPHILIN CONTAINING 1"/>
    <property type="match status" value="1"/>
</dbReference>
<dbReference type="Proteomes" id="UP000694871">
    <property type="component" value="Unplaced"/>
</dbReference>
<dbReference type="GeneID" id="107120803"/>
<organism evidence="3 4">
    <name type="scientific">Gekko japonicus</name>
    <name type="common">Schlegel's Japanese gecko</name>
    <dbReference type="NCBI Taxonomy" id="146911"/>
    <lineage>
        <taxon>Eukaryota</taxon>
        <taxon>Metazoa</taxon>
        <taxon>Chordata</taxon>
        <taxon>Craniata</taxon>
        <taxon>Vertebrata</taxon>
        <taxon>Euteleostomi</taxon>
        <taxon>Lepidosauria</taxon>
        <taxon>Squamata</taxon>
        <taxon>Bifurcata</taxon>
        <taxon>Gekkota</taxon>
        <taxon>Gekkonidae</taxon>
        <taxon>Gekkoninae</taxon>
        <taxon>Gekko</taxon>
    </lineage>
</organism>
<proteinExistence type="predicted"/>
<dbReference type="InterPro" id="IPR046359">
    <property type="entry name" value="Aftin-like"/>
</dbReference>
<gene>
    <name evidence="4" type="primary">LOC107120803</name>
</gene>